<evidence type="ECO:0000256" key="1">
    <source>
        <dbReference type="ARBA" id="ARBA00022475"/>
    </source>
</evidence>
<evidence type="ECO:0000256" key="6">
    <source>
        <dbReference type="ARBA" id="ARBA00023316"/>
    </source>
</evidence>
<keyword evidence="4 7" id="KW-0472">Membrane</keyword>
<dbReference type="FunFam" id="3.30.160.60:FF:000242">
    <property type="entry name" value="Endolytic murein transglycosylase"/>
    <property type="match status" value="1"/>
</dbReference>
<proteinExistence type="inferred from homology"/>
<evidence type="ECO:0000256" key="5">
    <source>
        <dbReference type="ARBA" id="ARBA00023239"/>
    </source>
</evidence>
<dbReference type="Proteomes" id="UP000004931">
    <property type="component" value="Unassembled WGS sequence"/>
</dbReference>
<dbReference type="STRING" id="247633.GP2143_06484"/>
<comment type="function">
    <text evidence="7">Functions as a peptidoglycan terminase that cleaves nascent peptidoglycan strands endolytically to terminate their elongation.</text>
</comment>
<keyword evidence="9" id="KW-1185">Reference proteome</keyword>
<dbReference type="EC" id="4.2.2.29" evidence="7"/>
<evidence type="ECO:0000313" key="8">
    <source>
        <dbReference type="EMBL" id="EAW29918.1"/>
    </source>
</evidence>
<dbReference type="Pfam" id="PF02618">
    <property type="entry name" value="YceG"/>
    <property type="match status" value="1"/>
</dbReference>
<dbReference type="PANTHER" id="PTHR30518:SF2">
    <property type="entry name" value="ENDOLYTIC MUREIN TRANSGLYCOSYLASE"/>
    <property type="match status" value="1"/>
</dbReference>
<dbReference type="EMBL" id="AAVT01000012">
    <property type="protein sequence ID" value="EAW29918.1"/>
    <property type="molecule type" value="Genomic_DNA"/>
</dbReference>
<name>A0YGQ0_9GAMM</name>
<keyword evidence="2 7" id="KW-0812">Transmembrane</keyword>
<evidence type="ECO:0000256" key="4">
    <source>
        <dbReference type="ARBA" id="ARBA00023136"/>
    </source>
</evidence>
<dbReference type="Gene3D" id="3.30.160.60">
    <property type="entry name" value="Classic Zinc Finger"/>
    <property type="match status" value="1"/>
</dbReference>
<dbReference type="HAMAP" id="MF_02065">
    <property type="entry name" value="MltG"/>
    <property type="match status" value="1"/>
</dbReference>
<evidence type="ECO:0000256" key="2">
    <source>
        <dbReference type="ARBA" id="ARBA00022692"/>
    </source>
</evidence>
<dbReference type="AlphaFoldDB" id="A0YGQ0"/>
<dbReference type="GO" id="GO:0008932">
    <property type="term" value="F:lytic endotransglycosylase activity"/>
    <property type="evidence" value="ECO:0007669"/>
    <property type="project" value="UniProtKB-UniRule"/>
</dbReference>
<dbReference type="GO" id="GO:0005886">
    <property type="term" value="C:plasma membrane"/>
    <property type="evidence" value="ECO:0007669"/>
    <property type="project" value="UniProtKB-UniRule"/>
</dbReference>
<accession>A0YGQ0</accession>
<organism evidence="8 9">
    <name type="scientific">marine gamma proteobacterium HTCC2143</name>
    <dbReference type="NCBI Taxonomy" id="247633"/>
    <lineage>
        <taxon>Bacteria</taxon>
        <taxon>Pseudomonadati</taxon>
        <taxon>Pseudomonadota</taxon>
        <taxon>Gammaproteobacteria</taxon>
        <taxon>Cellvibrionales</taxon>
        <taxon>Spongiibacteraceae</taxon>
        <taxon>BD1-7 clade</taxon>
    </lineage>
</organism>
<dbReference type="GO" id="GO:0071555">
    <property type="term" value="P:cell wall organization"/>
    <property type="evidence" value="ECO:0007669"/>
    <property type="project" value="UniProtKB-KW"/>
</dbReference>
<keyword evidence="7" id="KW-0997">Cell inner membrane</keyword>
<keyword evidence="6 7" id="KW-0961">Cell wall biogenesis/degradation</keyword>
<sequence length="319" mass="35849">MDIQGEGLAYLLEKGGSLSQVGVDLSLLGVLENRRWLSIYSRISGRGTAIEAGEYWLEPGLTPLELIAKFEQGDVRFFQLTLVEGWDMSQVLSRLRSADALINTFGADTRVLTADMLGLETSFPSLEGLLFPDTYRYHSGTTDRELLLQAYQRMQKVLNDEWSDRSKNLPYDNMYQALIMASLVERETGVAWERAQISGVFVRRLKLGMRLQTDPAVIYGLGASYTGNLRSRHLKDGSNKFNTYRHHGLTPTPIALAGREAIHAALHPADGKTLYFVAKGDGTHYFSETLKEHQKAVRKYQIEQRRKDYSSTPVIKPAG</sequence>
<comment type="similarity">
    <text evidence="7">Belongs to the transglycosylase MltG family.</text>
</comment>
<protein>
    <recommendedName>
        <fullName evidence="7">Endolytic murein transglycosylase</fullName>
        <ecNumber evidence="7">4.2.2.29</ecNumber>
    </recommendedName>
    <alternativeName>
        <fullName evidence="7">Peptidoglycan lytic transglycosylase</fullName>
    </alternativeName>
    <alternativeName>
        <fullName evidence="7">Peptidoglycan polymerization terminase</fullName>
    </alternativeName>
</protein>
<evidence type="ECO:0000256" key="7">
    <source>
        <dbReference type="HAMAP-Rule" id="MF_02065"/>
    </source>
</evidence>
<feature type="site" description="Important for catalytic activity" evidence="7">
    <location>
        <position position="187"/>
    </location>
</feature>
<evidence type="ECO:0000313" key="9">
    <source>
        <dbReference type="Proteomes" id="UP000004931"/>
    </source>
</evidence>
<dbReference type="NCBIfam" id="TIGR00247">
    <property type="entry name" value="endolytic transglycosylase MltG"/>
    <property type="match status" value="1"/>
</dbReference>
<gene>
    <name evidence="7" type="primary">mltG</name>
    <name evidence="8" type="ORF">GP2143_06484</name>
</gene>
<evidence type="ECO:0000256" key="3">
    <source>
        <dbReference type="ARBA" id="ARBA00022989"/>
    </source>
</evidence>
<keyword evidence="1 7" id="KW-1003">Cell membrane</keyword>
<dbReference type="CDD" id="cd08010">
    <property type="entry name" value="MltG_like"/>
    <property type="match status" value="1"/>
</dbReference>
<dbReference type="GO" id="GO:0009252">
    <property type="term" value="P:peptidoglycan biosynthetic process"/>
    <property type="evidence" value="ECO:0007669"/>
    <property type="project" value="UniProtKB-UniRule"/>
</dbReference>
<comment type="catalytic activity">
    <reaction evidence="7">
        <text>a peptidoglycan chain = a peptidoglycan chain with N-acetyl-1,6-anhydromuramyl-[peptide] at the reducing end + a peptidoglycan chain with N-acetylglucosamine at the non-reducing end.</text>
        <dbReference type="EC" id="4.2.2.29"/>
    </reaction>
</comment>
<dbReference type="PANTHER" id="PTHR30518">
    <property type="entry name" value="ENDOLYTIC MUREIN TRANSGLYCOSYLASE"/>
    <property type="match status" value="1"/>
</dbReference>
<reference evidence="8 9" key="1">
    <citation type="journal article" date="2010" name="J. Bacteriol.">
        <title>Genome sequence of the oligotrophic marine Gammaproteobacterium HTCC2143, isolated from the Oregon Coast.</title>
        <authorList>
            <person name="Oh H.M."/>
            <person name="Kang I."/>
            <person name="Ferriera S."/>
            <person name="Giovannoni S.J."/>
            <person name="Cho J.C."/>
        </authorList>
    </citation>
    <scope>NUCLEOTIDE SEQUENCE [LARGE SCALE GENOMIC DNA]</scope>
    <source>
        <strain evidence="8 9">HTCC2143</strain>
    </source>
</reference>
<comment type="caution">
    <text evidence="8">The sequence shown here is derived from an EMBL/GenBank/DDBJ whole genome shotgun (WGS) entry which is preliminary data.</text>
</comment>
<dbReference type="eggNOG" id="COG1559">
    <property type="taxonomic scope" value="Bacteria"/>
</dbReference>
<dbReference type="InterPro" id="IPR003770">
    <property type="entry name" value="MLTG-like"/>
</dbReference>
<keyword evidence="5 7" id="KW-0456">Lyase</keyword>
<keyword evidence="3 7" id="KW-1133">Transmembrane helix</keyword>
<dbReference type="Gene3D" id="3.30.1490.480">
    <property type="entry name" value="Endolytic murein transglycosylase"/>
    <property type="match status" value="1"/>
</dbReference>